<comment type="subcellular location">
    <subcellularLocation>
        <location evidence="1">Mitochondrion</location>
    </subcellularLocation>
</comment>
<dbReference type="AlphaFoldDB" id="A0A1R1Y1X2"/>
<feature type="transmembrane region" description="Helical" evidence="5">
    <location>
        <begin position="21"/>
        <end position="43"/>
    </location>
</feature>
<evidence type="ECO:0000313" key="7">
    <source>
        <dbReference type="EMBL" id="OMJ20942.1"/>
    </source>
</evidence>
<dbReference type="PROSITE" id="PS51503">
    <property type="entry name" value="HIG1"/>
    <property type="match status" value="1"/>
</dbReference>
<evidence type="ECO:0000256" key="4">
    <source>
        <dbReference type="ARBA" id="ARBA00023136"/>
    </source>
</evidence>
<dbReference type="PANTHER" id="PTHR28018">
    <property type="entry name" value="RESPIRATORY SUPERCOMPLEX FACTOR 2, MITOCHONDRIAL"/>
    <property type="match status" value="1"/>
</dbReference>
<evidence type="ECO:0000256" key="1">
    <source>
        <dbReference type="ARBA" id="ARBA00004173"/>
    </source>
</evidence>
<dbReference type="GO" id="GO:0033617">
    <property type="term" value="P:mitochondrial respiratory chain complex IV assembly"/>
    <property type="evidence" value="ECO:0007669"/>
    <property type="project" value="TreeGrafter"/>
</dbReference>
<dbReference type="InterPro" id="IPR007667">
    <property type="entry name" value="Hypoxia_induced_domain"/>
</dbReference>
<dbReference type="Proteomes" id="UP000187283">
    <property type="component" value="Unassembled WGS sequence"/>
</dbReference>
<keyword evidence="8" id="KW-1185">Reference proteome</keyword>
<dbReference type="GO" id="GO:0005739">
    <property type="term" value="C:mitochondrion"/>
    <property type="evidence" value="ECO:0007669"/>
    <property type="project" value="UniProtKB-SubCell"/>
</dbReference>
<feature type="domain" description="HIG1" evidence="6">
    <location>
        <begin position="91"/>
        <end position="182"/>
    </location>
</feature>
<reference evidence="7 8" key="1">
    <citation type="submission" date="2017-01" db="EMBL/GenBank/DDBJ databases">
        <authorList>
            <person name="Mah S.A."/>
            <person name="Swanson W.J."/>
            <person name="Moy G.W."/>
            <person name="Vacquier V.D."/>
        </authorList>
    </citation>
    <scope>NUCLEOTIDE SEQUENCE [LARGE SCALE GENOMIC DNA]</scope>
    <source>
        <strain evidence="7 8">GSMNP</strain>
    </source>
</reference>
<accession>A0A1R1Y1X2</accession>
<dbReference type="STRING" id="133412.A0A1R1Y1X2"/>
<evidence type="ECO:0000313" key="8">
    <source>
        <dbReference type="Proteomes" id="UP000187283"/>
    </source>
</evidence>
<dbReference type="InterPro" id="IPR040153">
    <property type="entry name" value="Rcf2"/>
</dbReference>
<evidence type="ECO:0000256" key="2">
    <source>
        <dbReference type="ARBA" id="ARBA00022692"/>
    </source>
</evidence>
<evidence type="ECO:0000256" key="5">
    <source>
        <dbReference type="SAM" id="Phobius"/>
    </source>
</evidence>
<sequence length="189" mass="20908">MVKVLSEDEERRIDKFIMANTVYGTLLGLAVGGAGSLVLHRFWPFYRCLPVGVKGSIIGSSAVAFMVARTDHQSVMYERVLYGSKFIEEDASSPLSITKISAPGSAIDRSLKYFLENKYVALGTAWSAAAGFSVYKLYLNKHITWTQRIVQARMYAQALTIVGLIGVAAISKFAGEEKEKKPNLERNDF</sequence>
<dbReference type="Pfam" id="PF04588">
    <property type="entry name" value="HIG_1_N"/>
    <property type="match status" value="1"/>
</dbReference>
<organism evidence="7 8">
    <name type="scientific">Smittium culicis</name>
    <dbReference type="NCBI Taxonomy" id="133412"/>
    <lineage>
        <taxon>Eukaryota</taxon>
        <taxon>Fungi</taxon>
        <taxon>Fungi incertae sedis</taxon>
        <taxon>Zoopagomycota</taxon>
        <taxon>Kickxellomycotina</taxon>
        <taxon>Harpellomycetes</taxon>
        <taxon>Harpellales</taxon>
        <taxon>Legeriomycetaceae</taxon>
        <taxon>Smittium</taxon>
    </lineage>
</organism>
<dbReference type="OrthoDB" id="1915122at2759"/>
<keyword evidence="3 5" id="KW-1133">Transmembrane helix</keyword>
<feature type="transmembrane region" description="Helical" evidence="5">
    <location>
        <begin position="154"/>
        <end position="174"/>
    </location>
</feature>
<evidence type="ECO:0000259" key="6">
    <source>
        <dbReference type="PROSITE" id="PS51503"/>
    </source>
</evidence>
<dbReference type="EMBL" id="LSSN01001122">
    <property type="protein sequence ID" value="OMJ20942.1"/>
    <property type="molecule type" value="Genomic_DNA"/>
</dbReference>
<proteinExistence type="predicted"/>
<keyword evidence="2 5" id="KW-0812">Transmembrane</keyword>
<feature type="transmembrane region" description="Helical" evidence="5">
    <location>
        <begin position="119"/>
        <end position="139"/>
    </location>
</feature>
<evidence type="ECO:0000256" key="3">
    <source>
        <dbReference type="ARBA" id="ARBA00022989"/>
    </source>
</evidence>
<dbReference type="PANTHER" id="PTHR28018:SF3">
    <property type="entry name" value="RESPIRATORY SUPERCOMPLEX FACTOR 2, MITOCHONDRIAL"/>
    <property type="match status" value="1"/>
</dbReference>
<protein>
    <submittedName>
        <fullName evidence="7">Respiratory supercomplex factor 2-like protein</fullName>
    </submittedName>
</protein>
<name>A0A1R1Y1X2_9FUNG</name>
<gene>
    <name evidence="7" type="ORF">AYI70_g3778</name>
</gene>
<comment type="caution">
    <text evidence="7">The sequence shown here is derived from an EMBL/GenBank/DDBJ whole genome shotgun (WGS) entry which is preliminary data.</text>
</comment>
<keyword evidence="4 5" id="KW-0472">Membrane</keyword>